<dbReference type="Gene3D" id="3.90.1200.10">
    <property type="match status" value="1"/>
</dbReference>
<keyword evidence="1" id="KW-0418">Kinase</keyword>
<dbReference type="SUPFAM" id="SSF56112">
    <property type="entry name" value="Protein kinase-like (PK-like)"/>
    <property type="match status" value="1"/>
</dbReference>
<dbReference type="Gene3D" id="3.30.200.20">
    <property type="entry name" value="Phosphorylase Kinase, domain 1"/>
    <property type="match status" value="1"/>
</dbReference>
<comment type="similarity">
    <text evidence="1">Belongs to the fructosamine kinase family.</text>
</comment>
<comment type="caution">
    <text evidence="2">The sequence shown here is derived from an EMBL/GenBank/DDBJ whole genome shotgun (WGS) entry which is preliminary data.</text>
</comment>
<reference evidence="3" key="1">
    <citation type="journal article" date="2019" name="Int. J. Syst. Evol. Microbiol.">
        <title>The Global Catalogue of Microorganisms (GCM) 10K type strain sequencing project: providing services to taxonomists for standard genome sequencing and annotation.</title>
        <authorList>
            <consortium name="The Broad Institute Genomics Platform"/>
            <consortium name="The Broad Institute Genome Sequencing Center for Infectious Disease"/>
            <person name="Wu L."/>
            <person name="Ma J."/>
        </authorList>
    </citation>
    <scope>NUCLEOTIDE SEQUENCE [LARGE SCALE GENOMIC DNA]</scope>
    <source>
        <strain evidence="3">JCM 17326</strain>
    </source>
</reference>
<gene>
    <name evidence="2" type="ORF">GCM10022419_125760</name>
</gene>
<protein>
    <recommendedName>
        <fullName evidence="4">Aminoglycoside phosphotransferase</fullName>
    </recommendedName>
</protein>
<dbReference type="InterPro" id="IPR016477">
    <property type="entry name" value="Fructo-/Ketosamine-3-kinase"/>
</dbReference>
<organism evidence="2 3">
    <name type="scientific">Nonomuraea rosea</name>
    <dbReference type="NCBI Taxonomy" id="638574"/>
    <lineage>
        <taxon>Bacteria</taxon>
        <taxon>Bacillati</taxon>
        <taxon>Actinomycetota</taxon>
        <taxon>Actinomycetes</taxon>
        <taxon>Streptosporangiales</taxon>
        <taxon>Streptosporangiaceae</taxon>
        <taxon>Nonomuraea</taxon>
    </lineage>
</organism>
<name>A0ABP6ZT22_9ACTN</name>
<dbReference type="Pfam" id="PF03881">
    <property type="entry name" value="Fructosamin_kin"/>
    <property type="match status" value="1"/>
</dbReference>
<keyword evidence="3" id="KW-1185">Reference proteome</keyword>
<dbReference type="PIRSF" id="PIRSF006221">
    <property type="entry name" value="Ketosamine-3-kinase"/>
    <property type="match status" value="1"/>
</dbReference>
<keyword evidence="1" id="KW-0808">Transferase</keyword>
<dbReference type="PANTHER" id="PTHR12149">
    <property type="entry name" value="FRUCTOSAMINE 3 KINASE-RELATED PROTEIN"/>
    <property type="match status" value="1"/>
</dbReference>
<dbReference type="Proteomes" id="UP001500630">
    <property type="component" value="Unassembled WGS sequence"/>
</dbReference>
<sequence>MTTMDILVRRLREAGFPAELVRQVTGGVVATAGLASLTGGAQVFAKTLGDGSETGDHDVFEVEAEGLRALRELGGVTTPEVLAVRPGLLVLQPLAPRPDGEARFWERLGHDVATLHATTAAGRFGWHHDGWLGRLRQHNTWDTDGHAFYARHRILRWLPEPLVQAAFGQEDRRALERLCAALPDLIPPMPPVLTHGDLWCENVMSSPGGHPVLVDPAVSYTWAEVDVSMLWCSTRPPASGRFFEAYTEVLPLRDGWRERAPLLNLRELLSTIAHDDDHWGAAQAVRTIIAPFARKH</sequence>
<accession>A0ABP6ZT22</accession>
<evidence type="ECO:0000313" key="3">
    <source>
        <dbReference type="Proteomes" id="UP001500630"/>
    </source>
</evidence>
<dbReference type="EMBL" id="BAABDQ010000059">
    <property type="protein sequence ID" value="GAA3619085.1"/>
    <property type="molecule type" value="Genomic_DNA"/>
</dbReference>
<dbReference type="InterPro" id="IPR011009">
    <property type="entry name" value="Kinase-like_dom_sf"/>
</dbReference>
<evidence type="ECO:0000256" key="1">
    <source>
        <dbReference type="PIRNR" id="PIRNR006221"/>
    </source>
</evidence>
<dbReference type="PANTHER" id="PTHR12149:SF8">
    <property type="entry name" value="PROTEIN-RIBULOSAMINE 3-KINASE"/>
    <property type="match status" value="1"/>
</dbReference>
<evidence type="ECO:0008006" key="4">
    <source>
        <dbReference type="Google" id="ProtNLM"/>
    </source>
</evidence>
<proteinExistence type="inferred from homology"/>
<evidence type="ECO:0000313" key="2">
    <source>
        <dbReference type="EMBL" id="GAA3619085.1"/>
    </source>
</evidence>